<dbReference type="OrthoDB" id="3226064at2759"/>
<evidence type="ECO:0000313" key="1">
    <source>
        <dbReference type="EMBL" id="KAF9504425.1"/>
    </source>
</evidence>
<comment type="caution">
    <text evidence="1">The sequence shown here is derived from an EMBL/GenBank/DDBJ whole genome shotgun (WGS) entry which is preliminary data.</text>
</comment>
<protein>
    <submittedName>
        <fullName evidence="1">Uncharacterized protein</fullName>
    </submittedName>
</protein>
<evidence type="ECO:0000313" key="2">
    <source>
        <dbReference type="Proteomes" id="UP000886523"/>
    </source>
</evidence>
<reference evidence="1" key="1">
    <citation type="journal article" date="2020" name="Nat. Commun.">
        <title>Large-scale genome sequencing of mycorrhizal fungi provides insights into the early evolution of symbiotic traits.</title>
        <authorList>
            <person name="Miyauchi S."/>
            <person name="Kiss E."/>
            <person name="Kuo A."/>
            <person name="Drula E."/>
            <person name="Kohler A."/>
            <person name="Sanchez-Garcia M."/>
            <person name="Morin E."/>
            <person name="Andreopoulos B."/>
            <person name="Barry K.W."/>
            <person name="Bonito G."/>
            <person name="Buee M."/>
            <person name="Carver A."/>
            <person name="Chen C."/>
            <person name="Cichocki N."/>
            <person name="Clum A."/>
            <person name="Culley D."/>
            <person name="Crous P.W."/>
            <person name="Fauchery L."/>
            <person name="Girlanda M."/>
            <person name="Hayes R.D."/>
            <person name="Keri Z."/>
            <person name="LaButti K."/>
            <person name="Lipzen A."/>
            <person name="Lombard V."/>
            <person name="Magnuson J."/>
            <person name="Maillard F."/>
            <person name="Murat C."/>
            <person name="Nolan M."/>
            <person name="Ohm R.A."/>
            <person name="Pangilinan J."/>
            <person name="Pereira M.F."/>
            <person name="Perotto S."/>
            <person name="Peter M."/>
            <person name="Pfister S."/>
            <person name="Riley R."/>
            <person name="Sitrit Y."/>
            <person name="Stielow J.B."/>
            <person name="Szollosi G."/>
            <person name="Zifcakova L."/>
            <person name="Stursova M."/>
            <person name="Spatafora J.W."/>
            <person name="Tedersoo L."/>
            <person name="Vaario L.M."/>
            <person name="Yamada A."/>
            <person name="Yan M."/>
            <person name="Wang P."/>
            <person name="Xu J."/>
            <person name="Bruns T."/>
            <person name="Baldrian P."/>
            <person name="Vilgalys R."/>
            <person name="Dunand C."/>
            <person name="Henrissat B."/>
            <person name="Grigoriev I.V."/>
            <person name="Hibbett D."/>
            <person name="Nagy L.G."/>
            <person name="Martin F.M."/>
        </authorList>
    </citation>
    <scope>NUCLEOTIDE SEQUENCE</scope>
    <source>
        <strain evidence="1">UP504</strain>
    </source>
</reference>
<name>A0A9P6AEH0_9AGAM</name>
<dbReference type="Proteomes" id="UP000886523">
    <property type="component" value="Unassembled WGS sequence"/>
</dbReference>
<keyword evidence="2" id="KW-1185">Reference proteome</keyword>
<dbReference type="AlphaFoldDB" id="A0A9P6AEH0"/>
<sequence length="100" mass="11551">MCFLLRLVRERYEGMEEPWDNTAKEMWDRALVDAFNTCATTLRSAPTGGDVELQQFSGSRNRLRLNQNATVHITYFSPRGFPSDEIACHELERIGQRRDG</sequence>
<accession>A0A9P6AEH0</accession>
<dbReference type="EMBL" id="MU129228">
    <property type="protein sequence ID" value="KAF9504425.1"/>
    <property type="molecule type" value="Genomic_DNA"/>
</dbReference>
<organism evidence="1 2">
    <name type="scientific">Hydnum rufescens UP504</name>
    <dbReference type="NCBI Taxonomy" id="1448309"/>
    <lineage>
        <taxon>Eukaryota</taxon>
        <taxon>Fungi</taxon>
        <taxon>Dikarya</taxon>
        <taxon>Basidiomycota</taxon>
        <taxon>Agaricomycotina</taxon>
        <taxon>Agaricomycetes</taxon>
        <taxon>Cantharellales</taxon>
        <taxon>Hydnaceae</taxon>
        <taxon>Hydnum</taxon>
    </lineage>
</organism>
<gene>
    <name evidence="1" type="ORF">BS47DRAFT_1355209</name>
</gene>
<proteinExistence type="predicted"/>